<dbReference type="InterPro" id="IPR044060">
    <property type="entry name" value="Bacterial_rp_domain"/>
</dbReference>
<sequence>MDNDGRPDLSGITPVSPGVYQGNGWEYENGTLTLESGSYDFFTTKPTTKNGKVLALVECTVVVKNGATITGGRFHAMFNYGTVENSLLVSDGIINRGGTMTNCLFRRTSLPEGVTDYHKLTEVKNSTFDATLPNAPYTFSDWETYYFTGTPTLTVKVDNNPIIRYINGRTDYGDLKPSGVSGYYTFTPNAGEDVVLNLEHYITDLVITKDGFPDTTGRAPIYDSAKNVIGCKGKGWKYENGTLTLESGEYDFSKDGLGQLAPDVKLVVGAGAKLTGGAFNEIPDGLTTDNVQTIILNGSDSIEAVNGLSSQKWSKKLYAIKDSQVEIKASVPLTDINCRVIDPHYYPDSRDKTTLLFTINGDFIYSYTKLGETELTLNKSTRTNLIMLDNGCPNLEGVPYNWDGMYTYTGDGWKYVFNNSGSLELNDTSSYNFRYCDPLNNKISSELAAVTCGIINSGATIEDGVFKNLVINHSGIISGGTFAVGLFSIDSEDFSTSGTVTGGAFNGKDGLSDGAHPVTVHDGHIRKVNDTEPRVLDSSHNLTTGTEWNLYSYEGTIVTVTADTDITNINGWNIGRFRGSSYPNGEDDKKTVSFQMPDGPVVLNDTLYTLDIIRGTMCGNTSVSAPAGTEFTLEADEPAEDETFLGWRLSDESLLTSGTLNDPECTTITITMKNASATAEAVFQKDTPAYTLTVTGGGLVNGKTSAVVEAGKEVCLTVGEMQEGMSFNYWDLPTALIKALTDSSSGGFSNKVEPLTFTMPDLSKYTEDTRFTIRLDIRPAELPDDDDGPSVLGTMATVAVGGAAAGILVWQGVSLGVDSYLQLSLPGGVPVPANRIELVKLLWETAGKPDVVLPALYGDVSTEDAELQKATRWAIDNGLVKPADDSDASRFDPDRSVSKYEVARAWFKVQQMLK</sequence>
<evidence type="ECO:0000259" key="1">
    <source>
        <dbReference type="Pfam" id="PF18998"/>
    </source>
</evidence>
<dbReference type="Proteomes" id="UP000250429">
    <property type="component" value="Unassembled WGS sequence"/>
</dbReference>
<protein>
    <recommendedName>
        <fullName evidence="1">Bacterial repeat domain-containing protein</fullName>
    </recommendedName>
</protein>
<reference evidence="2 3" key="1">
    <citation type="submission" date="2018-02" db="EMBL/GenBank/DDBJ databases">
        <title>Complete genome sequencing of Faecalibacterium prausnitzii strains isolated from the human gut.</title>
        <authorList>
            <person name="Fitzgerald B.C."/>
            <person name="Shkoporov A.N."/>
            <person name="Ross P.R."/>
            <person name="Hill C."/>
        </authorList>
    </citation>
    <scope>NUCLEOTIDE SEQUENCE [LARGE SCALE GENOMIC DNA]</scope>
    <source>
        <strain evidence="2 3">APC922/41-1</strain>
    </source>
</reference>
<dbReference type="EMBL" id="PRLC01000003">
    <property type="protein sequence ID" value="RAW62910.1"/>
    <property type="molecule type" value="Genomic_DNA"/>
</dbReference>
<name>A0A329UNW3_9FIRM</name>
<organism evidence="2 3">
    <name type="scientific">Faecalibacterium hattorii</name>
    <dbReference type="NCBI Taxonomy" id="2935520"/>
    <lineage>
        <taxon>Bacteria</taxon>
        <taxon>Bacillati</taxon>
        <taxon>Bacillota</taxon>
        <taxon>Clostridia</taxon>
        <taxon>Eubacteriales</taxon>
        <taxon>Oscillospiraceae</taxon>
        <taxon>Faecalibacterium</taxon>
    </lineage>
</organism>
<dbReference type="Pfam" id="PF18998">
    <property type="entry name" value="Flg_new_2"/>
    <property type="match status" value="1"/>
</dbReference>
<evidence type="ECO:0000313" key="3">
    <source>
        <dbReference type="Proteomes" id="UP000250429"/>
    </source>
</evidence>
<feature type="domain" description="Bacterial repeat" evidence="1">
    <location>
        <begin position="615"/>
        <end position="686"/>
    </location>
</feature>
<proteinExistence type="predicted"/>
<keyword evidence="3" id="KW-1185">Reference proteome</keyword>
<evidence type="ECO:0000313" key="2">
    <source>
        <dbReference type="EMBL" id="RAW62910.1"/>
    </source>
</evidence>
<accession>A0A329UNW3</accession>
<dbReference type="AlphaFoldDB" id="A0A329UNW3"/>
<comment type="caution">
    <text evidence="2">The sequence shown here is derived from an EMBL/GenBank/DDBJ whole genome shotgun (WGS) entry which is preliminary data.</text>
</comment>
<gene>
    <name evidence="2" type="ORF">C4N23_03375</name>
</gene>